<evidence type="ECO:0000259" key="2">
    <source>
        <dbReference type="Pfam" id="PF12804"/>
    </source>
</evidence>
<feature type="domain" description="MobA-like NTP transferase" evidence="2">
    <location>
        <begin position="27"/>
        <end position="194"/>
    </location>
</feature>
<dbReference type="PANTHER" id="PTHR43777">
    <property type="entry name" value="MOLYBDENUM COFACTOR CYTIDYLYLTRANSFERASE"/>
    <property type="match status" value="1"/>
</dbReference>
<evidence type="ECO:0000313" key="4">
    <source>
        <dbReference type="Proteomes" id="UP000595374"/>
    </source>
</evidence>
<dbReference type="InterPro" id="IPR025877">
    <property type="entry name" value="MobA-like_NTP_Trfase"/>
</dbReference>
<dbReference type="SUPFAM" id="SSF53448">
    <property type="entry name" value="Nucleotide-diphospho-sugar transferases"/>
    <property type="match status" value="1"/>
</dbReference>
<dbReference type="Pfam" id="PF12804">
    <property type="entry name" value="NTP_transf_3"/>
    <property type="match status" value="1"/>
</dbReference>
<dbReference type="PANTHER" id="PTHR43777:SF1">
    <property type="entry name" value="MOLYBDENUM COFACTOR CYTIDYLYLTRANSFERASE"/>
    <property type="match status" value="1"/>
</dbReference>
<sequence length="228" mass="23639">MSATVPHARRPTTSGSGRSAMTGRGVALILAAGSGHRLGLGPKALLPWEDSVLVVRAVKVAVAAGLRPVVTAGPGRGEIEAHLAEAGLGDVAVIDVPDAEVGMSASWRAGIAAIGREPGTTSATPVLVMLVDQPGIGRAVLDRLIGAFDPGRIARAAWLGFPGHPVLLPLDHARAAVRRACGDEAGRAWLRGHAHLVDLVECSDLGDASDIDTPDDLRAWREREPTNR</sequence>
<dbReference type="Proteomes" id="UP000595374">
    <property type="component" value="Chromosome"/>
</dbReference>
<protein>
    <submittedName>
        <fullName evidence="3">Nucleotidyltransferase family protein</fullName>
    </submittedName>
</protein>
<dbReference type="RefSeq" id="WP_198500051.1">
    <property type="nucleotide sequence ID" value="NZ_CP065989.1"/>
</dbReference>
<dbReference type="GO" id="GO:0016779">
    <property type="term" value="F:nucleotidyltransferase activity"/>
    <property type="evidence" value="ECO:0007669"/>
    <property type="project" value="UniProtKB-ARBA"/>
</dbReference>
<organism evidence="3 4">
    <name type="scientific">Brevibacterium casei</name>
    <dbReference type="NCBI Taxonomy" id="33889"/>
    <lineage>
        <taxon>Bacteria</taxon>
        <taxon>Bacillati</taxon>
        <taxon>Actinomycetota</taxon>
        <taxon>Actinomycetes</taxon>
        <taxon>Micrococcales</taxon>
        <taxon>Brevibacteriaceae</taxon>
        <taxon>Brevibacterium</taxon>
    </lineage>
</organism>
<dbReference type="AlphaFoldDB" id="A0A7T4DJ39"/>
<feature type="region of interest" description="Disordered" evidence="1">
    <location>
        <begin position="1"/>
        <end position="20"/>
    </location>
</feature>
<dbReference type="CDD" id="cd04182">
    <property type="entry name" value="GT_2_like_f"/>
    <property type="match status" value="1"/>
</dbReference>
<dbReference type="EMBL" id="CP065989">
    <property type="protein sequence ID" value="QQB15020.1"/>
    <property type="molecule type" value="Genomic_DNA"/>
</dbReference>
<dbReference type="InterPro" id="IPR029044">
    <property type="entry name" value="Nucleotide-diphossugar_trans"/>
</dbReference>
<keyword evidence="3" id="KW-0808">Transferase</keyword>
<proteinExistence type="predicted"/>
<evidence type="ECO:0000256" key="1">
    <source>
        <dbReference type="SAM" id="MobiDB-lite"/>
    </source>
</evidence>
<evidence type="ECO:0000313" key="3">
    <source>
        <dbReference type="EMBL" id="QQB15020.1"/>
    </source>
</evidence>
<gene>
    <name evidence="3" type="ORF">I6H47_03375</name>
</gene>
<reference evidence="3 4" key="1">
    <citation type="submission" date="2020-12" db="EMBL/GenBank/DDBJ databases">
        <title>FDA dAtabase for Regulatory Grade micrObial Sequences (FDA-ARGOS): Supporting development and validation of Infectious Disease Dx tests.</title>
        <authorList>
            <person name="Sproer C."/>
            <person name="Gronow S."/>
            <person name="Severitt S."/>
            <person name="Schroder I."/>
            <person name="Tallon L."/>
            <person name="Sadzewicz L."/>
            <person name="Zhao X."/>
            <person name="Boylan J."/>
            <person name="Ott S."/>
            <person name="Bowen H."/>
            <person name="Vavikolanu K."/>
            <person name="Mehta A."/>
            <person name="Aluvathingal J."/>
            <person name="Nadendla S."/>
            <person name="Lowell S."/>
            <person name="Myers T."/>
            <person name="Yan Y."/>
            <person name="Sichtig H."/>
        </authorList>
    </citation>
    <scope>NUCLEOTIDE SEQUENCE [LARGE SCALE GENOMIC DNA]</scope>
    <source>
        <strain evidence="3 4">FDAARGOS_990</strain>
    </source>
</reference>
<dbReference type="Gene3D" id="3.90.550.10">
    <property type="entry name" value="Spore Coat Polysaccharide Biosynthesis Protein SpsA, Chain A"/>
    <property type="match status" value="1"/>
</dbReference>
<accession>A0A7T4DJ39</accession>
<name>A0A7T4DJ39_9MICO</name>